<sequence length="136" mass="14781">MNIMAYIASTPSAYVGQSVGNGQCVAYTQRAANMPRTVAWKRGELVKGNMTIAPGTAIATFDANGRYGNHTDGSSHVAIYLGQDASGIQVLDQWMTHRTLPNGQRVATPHAVSKRTIRFHKAPRAENNGDNYYVVE</sequence>
<reference evidence="1 2" key="1">
    <citation type="journal article" date="2010" name="J. Bacteriol.">
        <title>Complete Genome Sequence of Cronobacter turicensis LMG 23827, a foodborne pathogen causing deaths in neonates.</title>
        <authorList>
            <person name="Stephan R."/>
            <person name="Lehner A."/>
            <person name="Tischler P."/>
            <person name="Rattei T."/>
        </authorList>
    </citation>
    <scope>NUCLEOTIDE SEQUENCE [LARGE SCALE GENOMIC DNA]</scope>
    <source>
        <strain evidence="2">DSM 18703 / CCUG 55852 / LMG 23827 / z3032</strain>
    </source>
</reference>
<dbReference type="InterPro" id="IPR047746">
    <property type="entry name" value="Dae2/Tae2-like"/>
</dbReference>
<dbReference type="EMBL" id="FN543093">
    <property type="protein sequence ID" value="CBA33222.1"/>
    <property type="molecule type" value="Genomic_DNA"/>
</dbReference>
<accession>C9XZ04</accession>
<dbReference type="KEGG" id="ctu:CTU_33040"/>
<evidence type="ECO:0000313" key="2">
    <source>
        <dbReference type="Proteomes" id="UP000002069"/>
    </source>
</evidence>
<dbReference type="NCBIfam" id="NF033857">
    <property type="entry name" value="BPSL0067_fam"/>
    <property type="match status" value="1"/>
</dbReference>
<protein>
    <recommendedName>
        <fullName evidence="3">BPSL0067 family protein</fullName>
    </recommendedName>
</protein>
<dbReference type="HOGENOM" id="CLU_155435_0_0_6"/>
<dbReference type="Proteomes" id="UP000002069">
    <property type="component" value="Chromosome"/>
</dbReference>
<proteinExistence type="predicted"/>
<name>C9XZ04_CROTZ</name>
<evidence type="ECO:0000313" key="1">
    <source>
        <dbReference type="EMBL" id="CBA33222.1"/>
    </source>
</evidence>
<reference evidence="2" key="2">
    <citation type="journal article" date="2011" name="J. Bacteriol.">
        <title>Complete genome sequence of Cronobacter turicensis LMG 23827, a food-borne pathogen causing deaths in neonates.</title>
        <authorList>
            <person name="Stephan R."/>
            <person name="Lehner A."/>
            <person name="Tischler P."/>
            <person name="Rattei T."/>
        </authorList>
    </citation>
    <scope>NUCLEOTIDE SEQUENCE [LARGE SCALE GENOMIC DNA]</scope>
    <source>
        <strain evidence="2">DSM 18703 / CCUG 55852 / LMG 23827 / z3032</strain>
    </source>
</reference>
<keyword evidence="2" id="KW-1185">Reference proteome</keyword>
<gene>
    <name evidence="1" type="ordered locus">Ctu_33040</name>
</gene>
<dbReference type="PATRIC" id="fig|693216.3.peg.3125"/>
<dbReference type="AlphaFoldDB" id="C9XZ04"/>
<organism evidence="1 2">
    <name type="scientific">Cronobacter turicensis (strain DSM 18703 / CCUG 55852 / LMG 23827 / z3032)</name>
    <dbReference type="NCBI Taxonomy" id="693216"/>
    <lineage>
        <taxon>Bacteria</taxon>
        <taxon>Pseudomonadati</taxon>
        <taxon>Pseudomonadota</taxon>
        <taxon>Gammaproteobacteria</taxon>
        <taxon>Enterobacterales</taxon>
        <taxon>Enterobacteriaceae</taxon>
        <taxon>Cronobacter</taxon>
    </lineage>
</organism>
<evidence type="ECO:0008006" key="3">
    <source>
        <dbReference type="Google" id="ProtNLM"/>
    </source>
</evidence>